<dbReference type="AlphaFoldDB" id="A0A6C0ESK2"/>
<proteinExistence type="predicted"/>
<dbReference type="EMBL" id="MN738922">
    <property type="protein sequence ID" value="QHT31493.1"/>
    <property type="molecule type" value="Genomic_DNA"/>
</dbReference>
<reference evidence="2" key="1">
    <citation type="journal article" date="2020" name="Nature">
        <title>Giant virus diversity and host interactions through global metagenomics.</title>
        <authorList>
            <person name="Schulz F."/>
            <person name="Roux S."/>
            <person name="Paez-Espino D."/>
            <person name="Jungbluth S."/>
            <person name="Walsh D.A."/>
            <person name="Denef V.J."/>
            <person name="McMahon K.D."/>
            <person name="Konstantinidis K.T."/>
            <person name="Eloe-Fadrosh E.A."/>
            <person name="Kyrpides N.C."/>
            <person name="Woyke T."/>
        </authorList>
    </citation>
    <scope>NUCLEOTIDE SEQUENCE</scope>
    <source>
        <strain evidence="2">GVMAG-M-3300009155-2</strain>
    </source>
</reference>
<evidence type="ECO:0000313" key="2">
    <source>
        <dbReference type="EMBL" id="QHT31493.1"/>
    </source>
</evidence>
<protein>
    <submittedName>
        <fullName evidence="2">Uncharacterized protein</fullName>
    </submittedName>
</protein>
<evidence type="ECO:0000256" key="1">
    <source>
        <dbReference type="SAM" id="MobiDB-lite"/>
    </source>
</evidence>
<feature type="region of interest" description="Disordered" evidence="1">
    <location>
        <begin position="1"/>
        <end position="35"/>
    </location>
</feature>
<organism evidence="2">
    <name type="scientific">viral metagenome</name>
    <dbReference type="NCBI Taxonomy" id="1070528"/>
    <lineage>
        <taxon>unclassified sequences</taxon>
        <taxon>metagenomes</taxon>
        <taxon>organismal metagenomes</taxon>
    </lineage>
</organism>
<accession>A0A6C0ESK2</accession>
<sequence>MQLRSGRSVDVSNSTKSSHSMTMRRHSRNYEEFNERKKYQAEKRTSFEDDIYTSDEEILESKKKHIRSSMRHLLYAIEYQRQNNYSFYQVIETCIELFTFINNNIDFIISNKVFNEKLSKVIVEKGNYIINEIYRKDKTRSQTKKFERCRYYIGNVIDLIEHYILKLY</sequence>
<name>A0A6C0ESK2_9ZZZZ</name>